<dbReference type="EMBL" id="AOHZ01000003">
    <property type="protein sequence ID" value="ELY62101.1"/>
    <property type="molecule type" value="Genomic_DNA"/>
</dbReference>
<evidence type="ECO:0000313" key="3">
    <source>
        <dbReference type="Proteomes" id="UP000011602"/>
    </source>
</evidence>
<evidence type="ECO:0000256" key="1">
    <source>
        <dbReference type="SAM" id="MobiDB-lite"/>
    </source>
</evidence>
<organism evidence="2 3">
    <name type="scientific">Natronolimnohabitans innermongolicus JCM 12255</name>
    <dbReference type="NCBI Taxonomy" id="1227499"/>
    <lineage>
        <taxon>Archaea</taxon>
        <taxon>Methanobacteriati</taxon>
        <taxon>Methanobacteriota</taxon>
        <taxon>Stenosarchaea group</taxon>
        <taxon>Halobacteria</taxon>
        <taxon>Halobacteriales</taxon>
        <taxon>Natrialbaceae</taxon>
        <taxon>Natronolimnohabitans</taxon>
    </lineage>
</organism>
<feature type="region of interest" description="Disordered" evidence="1">
    <location>
        <begin position="77"/>
        <end position="99"/>
    </location>
</feature>
<dbReference type="AlphaFoldDB" id="L9XL37"/>
<reference evidence="2 3" key="1">
    <citation type="journal article" date="2014" name="PLoS Genet.">
        <title>Phylogenetically driven sequencing of extremely halophilic archaea reveals strategies for static and dynamic osmo-response.</title>
        <authorList>
            <person name="Becker E.A."/>
            <person name="Seitzer P.M."/>
            <person name="Tritt A."/>
            <person name="Larsen D."/>
            <person name="Krusor M."/>
            <person name="Yao A.I."/>
            <person name="Wu D."/>
            <person name="Madern D."/>
            <person name="Eisen J.A."/>
            <person name="Darling A.E."/>
            <person name="Facciotti M.T."/>
        </authorList>
    </citation>
    <scope>NUCLEOTIDE SEQUENCE [LARGE SCALE GENOMIC DNA]</scope>
    <source>
        <strain evidence="2 3">JCM 12255</strain>
    </source>
</reference>
<feature type="compositionally biased region" description="Basic and acidic residues" evidence="1">
    <location>
        <begin position="82"/>
        <end position="99"/>
    </location>
</feature>
<dbReference type="eggNOG" id="arCOG06266">
    <property type="taxonomic scope" value="Archaea"/>
</dbReference>
<dbReference type="RefSeq" id="WP_007257466.1">
    <property type="nucleotide sequence ID" value="NZ_AOHZ01000003.1"/>
</dbReference>
<keyword evidence="3" id="KW-1185">Reference proteome</keyword>
<dbReference type="InterPro" id="IPR038693">
    <property type="entry name" value="PaaB_sf"/>
</dbReference>
<comment type="caution">
    <text evidence="2">The sequence shown here is derived from an EMBL/GenBank/DDBJ whole genome shotgun (WGS) entry which is preliminary data.</text>
</comment>
<dbReference type="STRING" id="1227499.C493_00760"/>
<dbReference type="Pfam" id="PF06243">
    <property type="entry name" value="PaaB"/>
    <property type="match status" value="1"/>
</dbReference>
<dbReference type="InterPro" id="IPR023976">
    <property type="entry name" value="CHP04031_Htur1727"/>
</dbReference>
<accession>L9XL37</accession>
<name>L9XL37_9EURY</name>
<evidence type="ECO:0000313" key="2">
    <source>
        <dbReference type="EMBL" id="ELY62101.1"/>
    </source>
</evidence>
<protein>
    <recommendedName>
        <fullName evidence="4">Phenylacetic acid degradation B</fullName>
    </recommendedName>
</protein>
<dbReference type="Proteomes" id="UP000011602">
    <property type="component" value="Unassembled WGS sequence"/>
</dbReference>
<evidence type="ECO:0008006" key="4">
    <source>
        <dbReference type="Google" id="ProtNLM"/>
    </source>
</evidence>
<sequence length="99" mass="10729">MDETGTEARERIDAVGRGNPTSQWEVFYRDEPGETLSHVGSVAAESATEAHEHASSLFGRDGVDVWLCPAADVARFSTRGLEPSRSEHRSDGTPRVSDA</sequence>
<dbReference type="NCBIfam" id="TIGR04031">
    <property type="entry name" value="Htur_1727_fam"/>
    <property type="match status" value="1"/>
</dbReference>
<dbReference type="InterPro" id="IPR009359">
    <property type="entry name" value="PaaB"/>
</dbReference>
<proteinExistence type="predicted"/>
<dbReference type="Gene3D" id="3.10.20.520">
    <property type="entry name" value="Phenylacetic acid degradation B"/>
    <property type="match status" value="1"/>
</dbReference>
<gene>
    <name evidence="2" type="ORF">C493_00760</name>
</gene>
<dbReference type="OrthoDB" id="168567at2157"/>